<dbReference type="Gene3D" id="3.30.40.10">
    <property type="entry name" value="Zinc/RING finger domain, C3HC4 (zinc finger)"/>
    <property type="match status" value="1"/>
</dbReference>
<dbReference type="CDD" id="cd16454">
    <property type="entry name" value="RING-H2_PA-TM-RING"/>
    <property type="match status" value="1"/>
</dbReference>
<dbReference type="FunFam" id="3.30.40.10:FF:000127">
    <property type="entry name" value="E3 ubiquitin-protein ligase RNF181"/>
    <property type="match status" value="1"/>
</dbReference>
<dbReference type="GO" id="GO:0016567">
    <property type="term" value="P:protein ubiquitination"/>
    <property type="evidence" value="ECO:0007669"/>
    <property type="project" value="TreeGrafter"/>
</dbReference>
<dbReference type="SMART" id="SM00184">
    <property type="entry name" value="RING"/>
    <property type="match status" value="1"/>
</dbReference>
<name>A0A0G4FUJ5_9ALVE</name>
<evidence type="ECO:0000256" key="9">
    <source>
        <dbReference type="SAM" id="MobiDB-lite"/>
    </source>
</evidence>
<evidence type="ECO:0000256" key="1">
    <source>
        <dbReference type="ARBA" id="ARBA00000900"/>
    </source>
</evidence>
<dbReference type="EMBL" id="CDMZ01000634">
    <property type="protein sequence ID" value="CEM18408.1"/>
    <property type="molecule type" value="Genomic_DNA"/>
</dbReference>
<dbReference type="GO" id="GO:0008270">
    <property type="term" value="F:zinc ion binding"/>
    <property type="evidence" value="ECO:0007669"/>
    <property type="project" value="UniProtKB-KW"/>
</dbReference>
<evidence type="ECO:0000256" key="5">
    <source>
        <dbReference type="ARBA" id="ARBA00022771"/>
    </source>
</evidence>
<evidence type="ECO:0000313" key="11">
    <source>
        <dbReference type="EMBL" id="CEM18408.1"/>
    </source>
</evidence>
<dbReference type="InterPro" id="IPR001841">
    <property type="entry name" value="Znf_RING"/>
</dbReference>
<comment type="catalytic activity">
    <reaction evidence="1">
        <text>S-ubiquitinyl-[E2 ubiquitin-conjugating enzyme]-L-cysteine + [acceptor protein]-L-lysine = [E2 ubiquitin-conjugating enzyme]-L-cysteine + N(6)-ubiquitinyl-[acceptor protein]-L-lysine.</text>
        <dbReference type="EC" id="2.3.2.27"/>
    </reaction>
</comment>
<keyword evidence="6" id="KW-0833">Ubl conjugation pathway</keyword>
<keyword evidence="4" id="KW-0479">Metal-binding</keyword>
<dbReference type="Pfam" id="PF13639">
    <property type="entry name" value="zf-RING_2"/>
    <property type="match status" value="1"/>
</dbReference>
<gene>
    <name evidence="11" type="ORF">Cvel_18769</name>
</gene>
<dbReference type="VEuPathDB" id="CryptoDB:Cvel_18769"/>
<dbReference type="PANTHER" id="PTHR15710:SF243">
    <property type="entry name" value="E3 UBIQUITIN-PROTEIN LIGASE PRAJA-2 ISOFORM X1"/>
    <property type="match status" value="1"/>
</dbReference>
<evidence type="ECO:0000256" key="2">
    <source>
        <dbReference type="ARBA" id="ARBA00012483"/>
    </source>
</evidence>
<sequence>MEGLEEIRSLLQSKKTFVEGTKKLHAVAESLQETAFSGPESIEQFHTVIKRAFTVLQARYTAKEFWQAGLELFLSYQFLLESPTALPKGVSASDKAVSSKLGEAKQWVETAMYHLEDEAAAVRERMRQENSERTEARRAGGRGVYDSLGTEAAGPPQGGPSQMRQLQALLEGGGGIVPPNLMGLIDPSVLVDAAESGPPPASRDARYALPVKTVTAEGEDGDRPTCAVCLEEFKKGGKAKEMPCGHLFHFDCILSWLEKHNTCPSCRKALPSEKIHFDDVEDTVRARDPAQSGLYA</sequence>
<organism evidence="11">
    <name type="scientific">Chromera velia CCMP2878</name>
    <dbReference type="NCBI Taxonomy" id="1169474"/>
    <lineage>
        <taxon>Eukaryota</taxon>
        <taxon>Sar</taxon>
        <taxon>Alveolata</taxon>
        <taxon>Colpodellida</taxon>
        <taxon>Chromeraceae</taxon>
        <taxon>Chromera</taxon>
    </lineage>
</organism>
<keyword evidence="5 8" id="KW-0863">Zinc-finger</keyword>
<evidence type="ECO:0000256" key="3">
    <source>
        <dbReference type="ARBA" id="ARBA00022679"/>
    </source>
</evidence>
<dbReference type="InterPro" id="IPR013083">
    <property type="entry name" value="Znf_RING/FYVE/PHD"/>
</dbReference>
<evidence type="ECO:0000256" key="7">
    <source>
        <dbReference type="ARBA" id="ARBA00022833"/>
    </source>
</evidence>
<proteinExistence type="predicted"/>
<dbReference type="PROSITE" id="PS50089">
    <property type="entry name" value="ZF_RING_2"/>
    <property type="match status" value="1"/>
</dbReference>
<evidence type="ECO:0000256" key="4">
    <source>
        <dbReference type="ARBA" id="ARBA00022723"/>
    </source>
</evidence>
<dbReference type="AlphaFoldDB" id="A0A0G4FUJ5"/>
<reference evidence="11" key="1">
    <citation type="submission" date="2014-11" db="EMBL/GenBank/DDBJ databases">
        <authorList>
            <person name="Otto D Thomas"/>
            <person name="Naeem Raeece"/>
        </authorList>
    </citation>
    <scope>NUCLEOTIDE SEQUENCE</scope>
</reference>
<dbReference type="GO" id="GO:0005737">
    <property type="term" value="C:cytoplasm"/>
    <property type="evidence" value="ECO:0007669"/>
    <property type="project" value="TreeGrafter"/>
</dbReference>
<keyword evidence="3" id="KW-0808">Transferase</keyword>
<feature type="region of interest" description="Disordered" evidence="9">
    <location>
        <begin position="125"/>
        <end position="162"/>
    </location>
</feature>
<keyword evidence="7" id="KW-0862">Zinc</keyword>
<protein>
    <recommendedName>
        <fullName evidence="2">RING-type E3 ubiquitin transferase</fullName>
        <ecNumber evidence="2">2.3.2.27</ecNumber>
    </recommendedName>
</protein>
<dbReference type="SUPFAM" id="SSF57850">
    <property type="entry name" value="RING/U-box"/>
    <property type="match status" value="1"/>
</dbReference>
<dbReference type="PhylomeDB" id="A0A0G4FUJ5"/>
<dbReference type="PANTHER" id="PTHR15710">
    <property type="entry name" value="E3 UBIQUITIN-PROTEIN LIGASE PRAJA"/>
    <property type="match status" value="1"/>
</dbReference>
<feature type="domain" description="RING-type" evidence="10">
    <location>
        <begin position="226"/>
        <end position="267"/>
    </location>
</feature>
<accession>A0A0G4FUJ5</accession>
<evidence type="ECO:0000256" key="6">
    <source>
        <dbReference type="ARBA" id="ARBA00022786"/>
    </source>
</evidence>
<dbReference type="EC" id="2.3.2.27" evidence="2"/>
<dbReference type="GO" id="GO:0061630">
    <property type="term" value="F:ubiquitin protein ligase activity"/>
    <property type="evidence" value="ECO:0007669"/>
    <property type="project" value="UniProtKB-EC"/>
</dbReference>
<feature type="compositionally biased region" description="Basic and acidic residues" evidence="9">
    <location>
        <begin position="125"/>
        <end position="138"/>
    </location>
</feature>
<evidence type="ECO:0000259" key="10">
    <source>
        <dbReference type="PROSITE" id="PS50089"/>
    </source>
</evidence>
<evidence type="ECO:0000256" key="8">
    <source>
        <dbReference type="PROSITE-ProRule" id="PRU00175"/>
    </source>
</evidence>